<accession>A0AAX1UI97</accession>
<dbReference type="AlphaFoldDB" id="A0AAX1UI97"/>
<dbReference type="Proteomes" id="UP000266305">
    <property type="component" value="Unassembled WGS sequence"/>
</dbReference>
<protein>
    <submittedName>
        <fullName evidence="1">Uncharacterized protein</fullName>
    </submittedName>
</protein>
<organism evidence="1 2">
    <name type="scientific">Cereibacter sphaeroides</name>
    <name type="common">Rhodobacter sphaeroides</name>
    <dbReference type="NCBI Taxonomy" id="1063"/>
    <lineage>
        <taxon>Bacteria</taxon>
        <taxon>Pseudomonadati</taxon>
        <taxon>Pseudomonadota</taxon>
        <taxon>Alphaproteobacteria</taxon>
        <taxon>Rhodobacterales</taxon>
        <taxon>Paracoccaceae</taxon>
        <taxon>Cereibacter</taxon>
    </lineage>
</organism>
<name>A0AAX1UI97_CERSP</name>
<dbReference type="RefSeq" id="WP_119000815.1">
    <property type="nucleotide sequence ID" value="NZ_QWGP01000021.1"/>
</dbReference>
<dbReference type="EMBL" id="QWGP01000021">
    <property type="protein sequence ID" value="RHZ92841.1"/>
    <property type="molecule type" value="Genomic_DNA"/>
</dbReference>
<evidence type="ECO:0000313" key="2">
    <source>
        <dbReference type="Proteomes" id="UP000266305"/>
    </source>
</evidence>
<reference evidence="1 2" key="1">
    <citation type="submission" date="2018-08" db="EMBL/GenBank/DDBJ databases">
        <title>Draft genome sequence of Rhodobacter sphaeroides FY.</title>
        <authorList>
            <person name="Rayyan A."/>
            <person name="Meyer T.E."/>
            <person name="Kyndt J.A."/>
        </authorList>
    </citation>
    <scope>NUCLEOTIDE SEQUENCE [LARGE SCALE GENOMIC DNA]</scope>
    <source>
        <strain evidence="1 2">FY</strain>
    </source>
</reference>
<gene>
    <name evidence="1" type="ORF">D1114_16700</name>
</gene>
<proteinExistence type="predicted"/>
<sequence>MAANLRILKKLSKRAAPYLPLLGDTREQFPARSGDNYHGTLITERKHFQRSGSVHSDPMREGEVITEPRCRAGTRCPFLRVYQPHHPWAGTIMVGSISGHYEPEWDETDAWGALEDLVRCHFADWEAMAADDDAEERGEAPPRRKSYLTETIRGPADVFRLADRMVEVAANG</sequence>
<evidence type="ECO:0000313" key="1">
    <source>
        <dbReference type="EMBL" id="RHZ92841.1"/>
    </source>
</evidence>
<comment type="caution">
    <text evidence="1">The sequence shown here is derived from an EMBL/GenBank/DDBJ whole genome shotgun (WGS) entry which is preliminary data.</text>
</comment>